<organism evidence="2">
    <name type="scientific">Albugo laibachii Nc14</name>
    <dbReference type="NCBI Taxonomy" id="890382"/>
    <lineage>
        <taxon>Eukaryota</taxon>
        <taxon>Sar</taxon>
        <taxon>Stramenopiles</taxon>
        <taxon>Oomycota</taxon>
        <taxon>Peronosporomycetes</taxon>
        <taxon>Albuginales</taxon>
        <taxon>Albuginaceae</taxon>
        <taxon>Albugo</taxon>
    </lineage>
</organism>
<proteinExistence type="predicted"/>
<name>F0WIJ5_9STRA</name>
<evidence type="ECO:0000256" key="1">
    <source>
        <dbReference type="SAM" id="MobiDB-lite"/>
    </source>
</evidence>
<protein>
    <submittedName>
        <fullName evidence="2">AlNc14C111G6395 protein</fullName>
    </submittedName>
</protein>
<gene>
    <name evidence="2" type="primary">AlNc14C111G6395</name>
    <name evidence="2" type="ORF">ALNC14_072200</name>
</gene>
<reference evidence="2" key="2">
    <citation type="submission" date="2011-02" db="EMBL/GenBank/DDBJ databases">
        <authorList>
            <person name="MacLean D."/>
        </authorList>
    </citation>
    <scope>NUCLEOTIDE SEQUENCE</scope>
</reference>
<evidence type="ECO:0000313" key="2">
    <source>
        <dbReference type="EMBL" id="CCA21077.1"/>
    </source>
</evidence>
<accession>F0WIJ5</accession>
<dbReference type="HOGENOM" id="CLU_2042382_0_0_1"/>
<sequence>MTTNADDYVHETHSSSDERRSSGSELDDQDSNADDFFFRRTYTCKSDIVVACSDYNAKAGWAYVVKSISIIVVIVRPVPTRNASSSSILLSEENSGLRRNFAVTRAILPKWTTPLMMRDEH</sequence>
<feature type="compositionally biased region" description="Basic and acidic residues" evidence="1">
    <location>
        <begin position="7"/>
        <end position="22"/>
    </location>
</feature>
<dbReference type="EMBL" id="FR824156">
    <property type="protein sequence ID" value="CCA21077.1"/>
    <property type="molecule type" value="Genomic_DNA"/>
</dbReference>
<dbReference type="AlphaFoldDB" id="F0WIJ5"/>
<feature type="region of interest" description="Disordered" evidence="1">
    <location>
        <begin position="1"/>
        <end position="31"/>
    </location>
</feature>
<reference evidence="2" key="1">
    <citation type="journal article" date="2011" name="PLoS Biol.">
        <title>Gene gain and loss during evolution of obligate parasitism in the white rust pathogen of Arabidopsis thaliana.</title>
        <authorList>
            <person name="Kemen E."/>
            <person name="Gardiner A."/>
            <person name="Schultz-Larsen T."/>
            <person name="Kemen A.C."/>
            <person name="Balmuth A.L."/>
            <person name="Robert-Seilaniantz A."/>
            <person name="Bailey K."/>
            <person name="Holub E."/>
            <person name="Studholme D.J."/>
            <person name="Maclean D."/>
            <person name="Jones J.D."/>
        </authorList>
    </citation>
    <scope>NUCLEOTIDE SEQUENCE</scope>
</reference>